<sequence>MIIYNRSLISNNNSIKVNLPSFPPVGWQPVGHNYEEQSRLRDMSIVAAAWPETAEDNIPTVPCLSADGHLLVLSVAASRVRYGTSVTFMIVYPTDVKRVLPKTIPSDPIFPNKLSLWCIFSDGSVTPAYDYDQNYGNDRVSLLDCPLTSFASEELWKYKRTLRVYLASTTNKDRNIPILKAFVNVPKSSVNSKNTSQEFFVMCTSPLHNKADYIIQWIEFHRLVGFQKFVIYNTTDTNNHLLSIVNIYSKRNPGVVDIVQWNFSHLGLADVLSTRYFQVEALHDCLIRYGDQSHWLGMLDLDEYIVPLLPYKTIADYVHDTYGRRIIGSINLWSQFFCTKYSDSYTSVENNTNHLTIERFTYRAKDLFKSGREKYLYRPQFVQYLSIHHQVIGLSKQQPSNNHITLAHYAPMTMLRSMPGCKINEYVEDTSIRDRFANRTKAAVAVLMERN</sequence>
<evidence type="ECO:0000256" key="5">
    <source>
        <dbReference type="ARBA" id="ARBA00022692"/>
    </source>
</evidence>
<dbReference type="EC" id="2.4.1.-" evidence="8"/>
<evidence type="ECO:0000256" key="7">
    <source>
        <dbReference type="ARBA" id="ARBA00023136"/>
    </source>
</evidence>
<dbReference type="Proteomes" id="UP000663852">
    <property type="component" value="Unassembled WGS sequence"/>
</dbReference>
<keyword evidence="4 8" id="KW-0808">Transferase</keyword>
<comment type="similarity">
    <text evidence="2 8">Belongs to the glycosyltransferase 92 family.</text>
</comment>
<dbReference type="PANTHER" id="PTHR21461">
    <property type="entry name" value="GLYCOSYLTRANSFERASE FAMILY 92 PROTEIN"/>
    <property type="match status" value="1"/>
</dbReference>
<accession>A0A813U2V3</accession>
<dbReference type="EMBL" id="CAJNOJ010000016">
    <property type="protein sequence ID" value="CAF0816915.1"/>
    <property type="molecule type" value="Genomic_DNA"/>
</dbReference>
<dbReference type="GO" id="GO:0005737">
    <property type="term" value="C:cytoplasm"/>
    <property type="evidence" value="ECO:0007669"/>
    <property type="project" value="TreeGrafter"/>
</dbReference>
<evidence type="ECO:0000313" key="9">
    <source>
        <dbReference type="EMBL" id="CAF0816915.1"/>
    </source>
</evidence>
<evidence type="ECO:0000256" key="4">
    <source>
        <dbReference type="ARBA" id="ARBA00022679"/>
    </source>
</evidence>
<name>A0A813U2V3_ADIRI</name>
<evidence type="ECO:0000256" key="6">
    <source>
        <dbReference type="ARBA" id="ARBA00022989"/>
    </source>
</evidence>
<evidence type="ECO:0000256" key="1">
    <source>
        <dbReference type="ARBA" id="ARBA00004167"/>
    </source>
</evidence>
<keyword evidence="7" id="KW-0472">Membrane</keyword>
<organism evidence="9 10">
    <name type="scientific">Adineta ricciae</name>
    <name type="common">Rotifer</name>
    <dbReference type="NCBI Taxonomy" id="249248"/>
    <lineage>
        <taxon>Eukaryota</taxon>
        <taxon>Metazoa</taxon>
        <taxon>Spiralia</taxon>
        <taxon>Gnathifera</taxon>
        <taxon>Rotifera</taxon>
        <taxon>Eurotatoria</taxon>
        <taxon>Bdelloidea</taxon>
        <taxon>Adinetida</taxon>
        <taxon>Adinetidae</taxon>
        <taxon>Adineta</taxon>
    </lineage>
</organism>
<reference evidence="9" key="1">
    <citation type="submission" date="2021-02" db="EMBL/GenBank/DDBJ databases">
        <authorList>
            <person name="Nowell W R."/>
        </authorList>
    </citation>
    <scope>NUCLEOTIDE SEQUENCE</scope>
</reference>
<dbReference type="GO" id="GO:0016020">
    <property type="term" value="C:membrane"/>
    <property type="evidence" value="ECO:0007669"/>
    <property type="project" value="UniProtKB-SubCell"/>
</dbReference>
<evidence type="ECO:0000256" key="3">
    <source>
        <dbReference type="ARBA" id="ARBA00022676"/>
    </source>
</evidence>
<dbReference type="AlphaFoldDB" id="A0A813U2V3"/>
<protein>
    <recommendedName>
        <fullName evidence="8">Glycosyltransferase family 92 protein</fullName>
        <ecNumber evidence="8">2.4.1.-</ecNumber>
    </recommendedName>
</protein>
<dbReference type="OrthoDB" id="2526284at2759"/>
<keyword evidence="6" id="KW-1133">Transmembrane helix</keyword>
<dbReference type="InterPro" id="IPR008166">
    <property type="entry name" value="Glyco_transf_92"/>
</dbReference>
<dbReference type="PANTHER" id="PTHR21461:SF87">
    <property type="entry name" value="GH12965P"/>
    <property type="match status" value="1"/>
</dbReference>
<evidence type="ECO:0000256" key="2">
    <source>
        <dbReference type="ARBA" id="ARBA00007647"/>
    </source>
</evidence>
<keyword evidence="3 8" id="KW-0328">Glycosyltransferase</keyword>
<keyword evidence="5" id="KW-0812">Transmembrane</keyword>
<proteinExistence type="inferred from homology"/>
<dbReference type="GO" id="GO:0016757">
    <property type="term" value="F:glycosyltransferase activity"/>
    <property type="evidence" value="ECO:0007669"/>
    <property type="project" value="UniProtKB-UniRule"/>
</dbReference>
<comment type="subcellular location">
    <subcellularLocation>
        <location evidence="1">Membrane</location>
        <topology evidence="1">Single-pass membrane protein</topology>
    </subcellularLocation>
</comment>
<dbReference type="Pfam" id="PF01697">
    <property type="entry name" value="Glyco_transf_92"/>
    <property type="match status" value="1"/>
</dbReference>
<gene>
    <name evidence="9" type="ORF">EDS130_LOCUS5642</name>
</gene>
<evidence type="ECO:0000313" key="10">
    <source>
        <dbReference type="Proteomes" id="UP000663852"/>
    </source>
</evidence>
<comment type="caution">
    <text evidence="9">The sequence shown here is derived from an EMBL/GenBank/DDBJ whole genome shotgun (WGS) entry which is preliminary data.</text>
</comment>
<evidence type="ECO:0000256" key="8">
    <source>
        <dbReference type="RuleBase" id="RU366017"/>
    </source>
</evidence>